<protein>
    <submittedName>
        <fullName evidence="3">Uncharacterized protein LOC111108567</fullName>
    </submittedName>
</protein>
<dbReference type="AlphaFoldDB" id="A0A8B8BA22"/>
<feature type="signal peptide" evidence="1">
    <location>
        <begin position="1"/>
        <end position="19"/>
    </location>
</feature>
<sequence length="217" mass="24699">MNTVLLLLVFLAVGECGFGHPLLRDSGSLRRRDVEEFSNVTFTEIGCSVQVWSCPKTPVTVLGYGDPSKGEDLIKKGYFKEACRYLKESEQCAEDYDVMSDPDCADVREFASYVSYKITTMCDNPILPIVGELRACINSHYGELLEFIERHEAISEQSTDGIVFCPLYRQLVDDTVALFKTCPNTQNLWTTENEETFRTNFYPVIFHRPLPFKCDGR</sequence>
<keyword evidence="1" id="KW-0732">Signal</keyword>
<reference evidence="3" key="1">
    <citation type="submission" date="2025-08" db="UniProtKB">
        <authorList>
            <consortium name="RefSeq"/>
        </authorList>
    </citation>
    <scope>IDENTIFICATION</scope>
    <source>
        <tissue evidence="3">Whole sample</tissue>
    </source>
</reference>
<evidence type="ECO:0000313" key="2">
    <source>
        <dbReference type="Proteomes" id="UP000694844"/>
    </source>
</evidence>
<keyword evidence="2" id="KW-1185">Reference proteome</keyword>
<dbReference type="KEGG" id="cvn:111108567"/>
<organism evidence="2 3">
    <name type="scientific">Crassostrea virginica</name>
    <name type="common">Eastern oyster</name>
    <dbReference type="NCBI Taxonomy" id="6565"/>
    <lineage>
        <taxon>Eukaryota</taxon>
        <taxon>Metazoa</taxon>
        <taxon>Spiralia</taxon>
        <taxon>Lophotrochozoa</taxon>
        <taxon>Mollusca</taxon>
        <taxon>Bivalvia</taxon>
        <taxon>Autobranchia</taxon>
        <taxon>Pteriomorphia</taxon>
        <taxon>Ostreida</taxon>
        <taxon>Ostreoidea</taxon>
        <taxon>Ostreidae</taxon>
        <taxon>Crassostrea</taxon>
    </lineage>
</organism>
<gene>
    <name evidence="3" type="primary">LOC111108567</name>
</gene>
<dbReference type="Proteomes" id="UP000694844">
    <property type="component" value="Chromosome 8"/>
</dbReference>
<proteinExistence type="predicted"/>
<evidence type="ECO:0000313" key="3">
    <source>
        <dbReference type="RefSeq" id="XP_022300265.1"/>
    </source>
</evidence>
<name>A0A8B8BA22_CRAVI</name>
<dbReference type="RefSeq" id="XP_022300265.1">
    <property type="nucleotide sequence ID" value="XM_022444557.1"/>
</dbReference>
<accession>A0A8B8BA22</accession>
<evidence type="ECO:0000256" key="1">
    <source>
        <dbReference type="SAM" id="SignalP"/>
    </source>
</evidence>
<dbReference type="GeneID" id="111108567"/>
<dbReference type="OrthoDB" id="6199785at2759"/>
<feature type="chain" id="PRO_5034681129" evidence="1">
    <location>
        <begin position="20"/>
        <end position="217"/>
    </location>
</feature>